<dbReference type="GO" id="GO:0004519">
    <property type="term" value="F:endonuclease activity"/>
    <property type="evidence" value="ECO:0007669"/>
    <property type="project" value="UniProtKB-KW"/>
</dbReference>
<sequence>MAILLNQLFNLTNEEICNSKIEFNMQAGSGGSTFIDQWLVSSEADKLAGTCKECSFWGWYGNQRNYLPNQWAFSFVRLKSDEWLFVSAARIVDVPEKSWARTEILTRFAPFFGRLIIKCSKGDTFARYVFHLNKYLNIAVVKEILPCLYSGEKFEGYDKVNLSYKTLKNIFSGKILPTYYEALQKVTGVYCLTDTFNGKLYIGSATGLDGIAQRWTNYLDSKHGGNKKLIKLYNEKGDAYFEQYFTFTLLEYFSLSYDPLKILEREQYWKKCLDTIKNGYNDN</sequence>
<proteinExistence type="predicted"/>
<dbReference type="SUPFAM" id="SSF82771">
    <property type="entry name" value="GIY-YIG endonuclease"/>
    <property type="match status" value="1"/>
</dbReference>
<accession>A0A378PU37</accession>
<reference evidence="2 3" key="1">
    <citation type="submission" date="2018-06" db="EMBL/GenBank/DDBJ databases">
        <authorList>
            <consortium name="Pathogen Informatics"/>
            <person name="Doyle S."/>
        </authorList>
    </citation>
    <scope>NUCLEOTIDE SEQUENCE [LARGE SCALE GENOMIC DNA]</scope>
    <source>
        <strain evidence="2 3">NCTC10571</strain>
    </source>
</reference>
<protein>
    <submittedName>
        <fullName evidence="2">Group I intron endonuclease</fullName>
    </submittedName>
</protein>
<feature type="domain" description="GIY-YIG" evidence="1">
    <location>
        <begin position="185"/>
        <end position="279"/>
    </location>
</feature>
<name>A0A378PU37_9FIRM</name>
<dbReference type="PROSITE" id="PS50164">
    <property type="entry name" value="GIY_YIG"/>
    <property type="match status" value="1"/>
</dbReference>
<evidence type="ECO:0000313" key="2">
    <source>
        <dbReference type="EMBL" id="STY91791.1"/>
    </source>
</evidence>
<evidence type="ECO:0000259" key="1">
    <source>
        <dbReference type="PROSITE" id="PS50164"/>
    </source>
</evidence>
<dbReference type="EMBL" id="UGPP01000002">
    <property type="protein sequence ID" value="STY91791.1"/>
    <property type="molecule type" value="Genomic_DNA"/>
</dbReference>
<dbReference type="RefSeq" id="WP_181805766.1">
    <property type="nucleotide sequence ID" value="NZ_UGPP01000002.1"/>
</dbReference>
<evidence type="ECO:0000313" key="3">
    <source>
        <dbReference type="Proteomes" id="UP000255234"/>
    </source>
</evidence>
<organism evidence="2 3">
    <name type="scientific">Megamonas hypermegale</name>
    <dbReference type="NCBI Taxonomy" id="158847"/>
    <lineage>
        <taxon>Bacteria</taxon>
        <taxon>Bacillati</taxon>
        <taxon>Bacillota</taxon>
        <taxon>Negativicutes</taxon>
        <taxon>Selenomonadales</taxon>
        <taxon>Selenomonadaceae</taxon>
        <taxon>Megamonas</taxon>
    </lineage>
</organism>
<dbReference type="Pfam" id="PF01541">
    <property type="entry name" value="GIY-YIG"/>
    <property type="match status" value="1"/>
</dbReference>
<keyword evidence="2" id="KW-0378">Hydrolase</keyword>
<keyword evidence="2" id="KW-0255">Endonuclease</keyword>
<dbReference type="Proteomes" id="UP000255234">
    <property type="component" value="Unassembled WGS sequence"/>
</dbReference>
<dbReference type="InterPro" id="IPR000305">
    <property type="entry name" value="GIY-YIG_endonuc"/>
</dbReference>
<keyword evidence="2" id="KW-0540">Nuclease</keyword>
<gene>
    <name evidence="2" type="ORF">NCTC10571_02612</name>
</gene>
<dbReference type="CDD" id="cd10446">
    <property type="entry name" value="GIY-YIG_unchar_1"/>
    <property type="match status" value="1"/>
</dbReference>
<dbReference type="AlphaFoldDB" id="A0A378PU37"/>
<dbReference type="SMART" id="SM00465">
    <property type="entry name" value="GIYc"/>
    <property type="match status" value="1"/>
</dbReference>
<dbReference type="InterPro" id="IPR035901">
    <property type="entry name" value="GIY-YIG_endonuc_sf"/>
</dbReference>
<dbReference type="Gene3D" id="3.40.1440.10">
    <property type="entry name" value="GIY-YIG endonuclease"/>
    <property type="match status" value="1"/>
</dbReference>